<evidence type="ECO:0000256" key="1">
    <source>
        <dbReference type="SAM" id="Phobius"/>
    </source>
</evidence>
<dbReference type="EMBL" id="PDCK01000041">
    <property type="protein sequence ID" value="PRQ42580.1"/>
    <property type="molecule type" value="Genomic_DNA"/>
</dbReference>
<dbReference type="Gramene" id="PRQ42580">
    <property type="protein sequence ID" value="PRQ42580"/>
    <property type="gene ID" value="RchiOBHm_Chr3g0459211"/>
</dbReference>
<dbReference type="PRINTS" id="PR00625">
    <property type="entry name" value="JDOMAIN"/>
</dbReference>
<dbReference type="GO" id="GO:0042026">
    <property type="term" value="P:protein refolding"/>
    <property type="evidence" value="ECO:0007669"/>
    <property type="project" value="TreeGrafter"/>
</dbReference>
<gene>
    <name evidence="3" type="ORF">RchiOBHm_Chr3g0459211</name>
</gene>
<dbReference type="Pfam" id="PF00226">
    <property type="entry name" value="DnaJ"/>
    <property type="match status" value="1"/>
</dbReference>
<keyword evidence="4" id="KW-1185">Reference proteome</keyword>
<evidence type="ECO:0000259" key="2">
    <source>
        <dbReference type="PROSITE" id="PS50076"/>
    </source>
</evidence>
<feature type="transmembrane region" description="Helical" evidence="1">
    <location>
        <begin position="259"/>
        <end position="282"/>
    </location>
</feature>
<dbReference type="Proteomes" id="UP000238479">
    <property type="component" value="Chromosome 3"/>
</dbReference>
<name>A0A2P6R819_ROSCH</name>
<dbReference type="PROSITE" id="PS00636">
    <property type="entry name" value="DNAJ_1"/>
    <property type="match status" value="1"/>
</dbReference>
<keyword evidence="1" id="KW-1133">Transmembrane helix</keyword>
<dbReference type="AlphaFoldDB" id="A0A2P6R819"/>
<dbReference type="PANTHER" id="PTHR43096">
    <property type="entry name" value="DNAJ HOMOLOG 1, MITOCHONDRIAL-RELATED"/>
    <property type="match status" value="1"/>
</dbReference>
<dbReference type="InterPro" id="IPR018253">
    <property type="entry name" value="DnaJ_domain_CS"/>
</dbReference>
<dbReference type="PANTHER" id="PTHR43096:SF26">
    <property type="entry name" value="CR-TYPE DOMAIN-CONTAINING PROTEIN"/>
    <property type="match status" value="1"/>
</dbReference>
<dbReference type="InterPro" id="IPR001623">
    <property type="entry name" value="DnaJ_domain"/>
</dbReference>
<reference evidence="3 4" key="1">
    <citation type="journal article" date="2018" name="Nat. Genet.">
        <title>The Rosa genome provides new insights in the design of modern roses.</title>
        <authorList>
            <person name="Bendahmane M."/>
        </authorList>
    </citation>
    <scope>NUCLEOTIDE SEQUENCE [LARGE SCALE GENOMIC DNA]</scope>
    <source>
        <strain evidence="4">cv. Old Blush</strain>
    </source>
</reference>
<proteinExistence type="predicted"/>
<dbReference type="GO" id="GO:0009535">
    <property type="term" value="C:chloroplast thylakoid membrane"/>
    <property type="evidence" value="ECO:0007669"/>
    <property type="project" value="TreeGrafter"/>
</dbReference>
<dbReference type="PROSITE" id="PS50076">
    <property type="entry name" value="DNAJ_2"/>
    <property type="match status" value="1"/>
</dbReference>
<protein>
    <submittedName>
        <fullName evidence="3">Putative DnaJ domain-containing protein</fullName>
    </submittedName>
</protein>
<evidence type="ECO:0000313" key="3">
    <source>
        <dbReference type="EMBL" id="PRQ42580.1"/>
    </source>
</evidence>
<accession>A0A2P6R819</accession>
<evidence type="ECO:0000313" key="4">
    <source>
        <dbReference type="Proteomes" id="UP000238479"/>
    </source>
</evidence>
<dbReference type="GO" id="GO:0051082">
    <property type="term" value="F:unfolded protein binding"/>
    <property type="evidence" value="ECO:0007669"/>
    <property type="project" value="TreeGrafter"/>
</dbReference>
<dbReference type="Gene3D" id="1.10.287.110">
    <property type="entry name" value="DnaJ domain"/>
    <property type="match status" value="1"/>
</dbReference>
<dbReference type="InterPro" id="IPR036869">
    <property type="entry name" value="J_dom_sf"/>
</dbReference>
<dbReference type="SUPFAM" id="SSF46565">
    <property type="entry name" value="Chaperone J-domain"/>
    <property type="match status" value="1"/>
</dbReference>
<keyword evidence="1" id="KW-0472">Membrane</keyword>
<keyword evidence="1" id="KW-0812">Transmembrane</keyword>
<sequence length="308" mass="32855">MGVPPNLKPLQNPKSLTFSPPPSFLSSFSTFHSTPTLQESSMAIIQTHFTSKLPQFPNSILSSGKDPTLKPNFAHFTRTKPPRLVIRAAGTDYYKTLNLHRNATLKEIKTSYRKLALQYHPDLNKDSGAEEKFKEITAAYEVLSDDEKRTAYDRSGDAGLQGDYGSWTTGSTGVTFQFYGTGESGGINVNVKSTGSQIYEIRFKEPIVIKVSFAEAFETCGGSGAESKSNVEACDACAGSGAESDNCIKSCTGSGGTGGLGTVIATAVTVSIILFLGLAAIIPGKRSCVVKMIAKQVMAYKSGTSANE</sequence>
<comment type="caution">
    <text evidence="3">The sequence shown here is derived from an EMBL/GenBank/DDBJ whole genome shotgun (WGS) entry which is preliminary data.</text>
</comment>
<feature type="domain" description="J" evidence="2">
    <location>
        <begin position="92"/>
        <end position="156"/>
    </location>
</feature>
<organism evidence="3 4">
    <name type="scientific">Rosa chinensis</name>
    <name type="common">China rose</name>
    <dbReference type="NCBI Taxonomy" id="74649"/>
    <lineage>
        <taxon>Eukaryota</taxon>
        <taxon>Viridiplantae</taxon>
        <taxon>Streptophyta</taxon>
        <taxon>Embryophyta</taxon>
        <taxon>Tracheophyta</taxon>
        <taxon>Spermatophyta</taxon>
        <taxon>Magnoliopsida</taxon>
        <taxon>eudicotyledons</taxon>
        <taxon>Gunneridae</taxon>
        <taxon>Pentapetalae</taxon>
        <taxon>rosids</taxon>
        <taxon>fabids</taxon>
        <taxon>Rosales</taxon>
        <taxon>Rosaceae</taxon>
        <taxon>Rosoideae</taxon>
        <taxon>Rosoideae incertae sedis</taxon>
        <taxon>Rosa</taxon>
    </lineage>
</organism>
<dbReference type="CDD" id="cd06257">
    <property type="entry name" value="DnaJ"/>
    <property type="match status" value="1"/>
</dbReference>
<dbReference type="STRING" id="74649.A0A2P6R819"/>
<dbReference type="SMART" id="SM00271">
    <property type="entry name" value="DnaJ"/>
    <property type="match status" value="1"/>
</dbReference>